<dbReference type="GO" id="GO:0003677">
    <property type="term" value="F:DNA binding"/>
    <property type="evidence" value="ECO:0007669"/>
    <property type="project" value="InterPro"/>
</dbReference>
<evidence type="ECO:0000256" key="3">
    <source>
        <dbReference type="RuleBase" id="RU003457"/>
    </source>
</evidence>
<gene>
    <name evidence="9" type="ORF">C6P40_003854</name>
</gene>
<keyword evidence="5" id="KW-0472">Membrane</keyword>
<feature type="domain" description="Xylanolytic transcriptional activator regulatory" evidence="7">
    <location>
        <begin position="614"/>
        <end position="821"/>
    </location>
</feature>
<dbReference type="Pfam" id="PF02678">
    <property type="entry name" value="Pirin"/>
    <property type="match status" value="1"/>
</dbReference>
<organism evidence="9 10">
    <name type="scientific">Pichia californica</name>
    <dbReference type="NCBI Taxonomy" id="460514"/>
    <lineage>
        <taxon>Eukaryota</taxon>
        <taxon>Fungi</taxon>
        <taxon>Dikarya</taxon>
        <taxon>Ascomycota</taxon>
        <taxon>Saccharomycotina</taxon>
        <taxon>Pichiomycetes</taxon>
        <taxon>Pichiales</taxon>
        <taxon>Pichiaceae</taxon>
        <taxon>Pichia</taxon>
    </lineage>
</organism>
<dbReference type="EMBL" id="PUHW01000046">
    <property type="protein sequence ID" value="KAG0690091.1"/>
    <property type="molecule type" value="Genomic_DNA"/>
</dbReference>
<keyword evidence="10" id="KW-1185">Reference proteome</keyword>
<dbReference type="Pfam" id="PF05726">
    <property type="entry name" value="Pirin_C"/>
    <property type="match status" value="1"/>
</dbReference>
<dbReference type="InterPro" id="IPR007219">
    <property type="entry name" value="XnlR_reg_dom"/>
</dbReference>
<feature type="region of interest" description="Disordered" evidence="4">
    <location>
        <begin position="462"/>
        <end position="516"/>
    </location>
</feature>
<dbReference type="InterPro" id="IPR003829">
    <property type="entry name" value="Pirin_N_dom"/>
</dbReference>
<evidence type="ECO:0008006" key="11">
    <source>
        <dbReference type="Google" id="ProtNLM"/>
    </source>
</evidence>
<dbReference type="InterPro" id="IPR012093">
    <property type="entry name" value="Pirin"/>
</dbReference>
<dbReference type="GO" id="GO:0008270">
    <property type="term" value="F:zinc ion binding"/>
    <property type="evidence" value="ECO:0007669"/>
    <property type="project" value="InterPro"/>
</dbReference>
<dbReference type="Proteomes" id="UP000697127">
    <property type="component" value="Unassembled WGS sequence"/>
</dbReference>
<dbReference type="InterPro" id="IPR014710">
    <property type="entry name" value="RmlC-like_jellyroll"/>
</dbReference>
<evidence type="ECO:0000256" key="1">
    <source>
        <dbReference type="ARBA" id="ARBA00008416"/>
    </source>
</evidence>
<evidence type="ECO:0000256" key="5">
    <source>
        <dbReference type="SAM" id="Phobius"/>
    </source>
</evidence>
<dbReference type="CDD" id="cd02909">
    <property type="entry name" value="cupin_pirin_N"/>
    <property type="match status" value="1"/>
</dbReference>
<sequence>MTSQTEKQTITEDSKMVAVRSILKIIYAMEQAEGVGARVRRSIGTTGMRNFTPFLMLDHFNVAPDAGFPDHPHRGQETITLVMKNYMLHEDFTGKSGVLRPGDLQFMTAGKGIVHSEMPYSEDGTNVEGMQLWVDLPKDLKHTAPRYRDLRAEEIPIVRPNDKVEVKVISGKSYGVESVKDLAYTPMDYYWFTVQPGGNFEQPLRQDFNAFLYILNGSVEFDIGEKKELVKEHHTVFFKRDGEGIKGSVPIDGSKTDFVVIAGQALDQPIVQYGPFVETSKEDIYHAFNDYQSAKNGFENARGWASEIGVGVDENLFRVKSNSLLTQGLPLEAESKKIIAKDDESSLVQLKCLTKIVKAMFPECDPNKYEDIQNMAKVLYVKLPHYNITAGQLNESFTPVSNIETLISDHSILTPSPKPIDHETQMSRIASQIEILKNRSNSVFSEIDDHVKKEDGEILKVQHIKNEHENDGDEDDDYEDDDDDDDIHEEKYNDEVKEKEEYNNVNDEPSTAINRILSPDTTITNDSNKDLPRLRSLQIGLGGAERLFTVLLEVEKRHSHTEVPHLDDNNSLTSVTRQRNQFTFNPSYVIQGNDIQKFLLLDGIPRKECEFYTDVFFEKLHDRYFFFREDRFRCRIQKFLQILENKDENISKTDFTNEEICVIYLVWILGRKCYQLSMNNNSNDWIELAQVDNFVSDDVISDYLNAVNLCLSCSFFTKNINTVRLLYLSSLFHSSIKNRNAASHLIADSCIKCVSLGYHRSFPVSMLPEDQQEDIKIVWWACFKLHMNNCIIMGRLPNISLYEVDLEIPKLDFIKDELFKRAYKSGIELFKIMFGILKNREYLIRSKNPWCSQNFVDVIRIKNELLQWGRNIDPEIKNFKGPDAKRYIIKLHMQYYHCIMSLSVPYLIAYSLRPQKPHEANVEVIKTLCLGIKSSIDIVDVLRVSTKISDFNGLLFYDLFYAYNALMMLLLAYTLIKNGSKDKKVSNYNILSDLLYDVFKIDIPVIMKTIHYIKDINNEFGATSTGMIKDASNNITLLLKYFKIDNSDHIDTPESADPKSSSIMNHPLLPLPVYSNNQTPLIPSSDFYMGHQNQDIPPNSPFNDMLGVDNEFFEIIQTINTEVQQKPHVMSDKFFWDWSQLLSVDEYP</sequence>
<dbReference type="Gene3D" id="2.60.120.10">
    <property type="entry name" value="Jelly Rolls"/>
    <property type="match status" value="2"/>
</dbReference>
<evidence type="ECO:0000256" key="2">
    <source>
        <dbReference type="ARBA" id="ARBA00023242"/>
    </source>
</evidence>
<keyword evidence="5" id="KW-1133">Transmembrane helix</keyword>
<dbReference type="PANTHER" id="PTHR13903">
    <property type="entry name" value="PIRIN-RELATED"/>
    <property type="match status" value="1"/>
</dbReference>
<dbReference type="PANTHER" id="PTHR13903:SF8">
    <property type="entry name" value="PIRIN"/>
    <property type="match status" value="1"/>
</dbReference>
<feature type="domain" description="Pirin C-terminal" evidence="8">
    <location>
        <begin position="190"/>
        <end position="297"/>
    </location>
</feature>
<keyword evidence="5" id="KW-0812">Transmembrane</keyword>
<name>A0A9P7BGI3_9ASCO</name>
<dbReference type="AlphaFoldDB" id="A0A9P7BGI3"/>
<dbReference type="InterPro" id="IPR011051">
    <property type="entry name" value="RmlC_Cupin_sf"/>
</dbReference>
<evidence type="ECO:0000259" key="6">
    <source>
        <dbReference type="Pfam" id="PF02678"/>
    </source>
</evidence>
<feature type="compositionally biased region" description="Acidic residues" evidence="4">
    <location>
        <begin position="470"/>
        <end position="487"/>
    </location>
</feature>
<evidence type="ECO:0000256" key="4">
    <source>
        <dbReference type="SAM" id="MobiDB-lite"/>
    </source>
</evidence>
<dbReference type="Pfam" id="PF04082">
    <property type="entry name" value="Fungal_trans"/>
    <property type="match status" value="1"/>
</dbReference>
<comment type="similarity">
    <text evidence="1 3">Belongs to the pirin family.</text>
</comment>
<evidence type="ECO:0000259" key="8">
    <source>
        <dbReference type="Pfam" id="PF05726"/>
    </source>
</evidence>
<evidence type="ECO:0000313" key="9">
    <source>
        <dbReference type="EMBL" id="KAG0690091.1"/>
    </source>
</evidence>
<dbReference type="GO" id="GO:0006351">
    <property type="term" value="P:DNA-templated transcription"/>
    <property type="evidence" value="ECO:0007669"/>
    <property type="project" value="InterPro"/>
</dbReference>
<keyword evidence="2" id="KW-0539">Nucleus</keyword>
<dbReference type="CDD" id="cd12148">
    <property type="entry name" value="fungal_TF_MHR"/>
    <property type="match status" value="1"/>
</dbReference>
<evidence type="ECO:0000259" key="7">
    <source>
        <dbReference type="Pfam" id="PF04082"/>
    </source>
</evidence>
<feature type="transmembrane region" description="Helical" evidence="5">
    <location>
        <begin position="954"/>
        <end position="976"/>
    </location>
</feature>
<dbReference type="SUPFAM" id="SSF51182">
    <property type="entry name" value="RmlC-like cupins"/>
    <property type="match status" value="1"/>
</dbReference>
<accession>A0A9P7BGI3</accession>
<feature type="compositionally biased region" description="Basic and acidic residues" evidence="4">
    <location>
        <begin position="488"/>
        <end position="502"/>
    </location>
</feature>
<reference evidence="9" key="1">
    <citation type="submission" date="2020-11" db="EMBL/GenBank/DDBJ databases">
        <title>Kefir isolates.</title>
        <authorList>
            <person name="Marcisauskas S."/>
            <person name="Kim Y."/>
            <person name="Blasche S."/>
        </authorList>
    </citation>
    <scope>NUCLEOTIDE SEQUENCE</scope>
    <source>
        <strain evidence="9">Olga-1</strain>
    </source>
</reference>
<dbReference type="InterPro" id="IPR008778">
    <property type="entry name" value="Pirin_C_dom"/>
</dbReference>
<comment type="caution">
    <text evidence="9">The sequence shown here is derived from an EMBL/GenBank/DDBJ whole genome shotgun (WGS) entry which is preliminary data.</text>
</comment>
<dbReference type="CDD" id="cd02247">
    <property type="entry name" value="cupin_pirin_C"/>
    <property type="match status" value="1"/>
</dbReference>
<feature type="domain" description="Pirin N-terminal" evidence="6">
    <location>
        <begin position="37"/>
        <end position="134"/>
    </location>
</feature>
<evidence type="ECO:0000313" key="10">
    <source>
        <dbReference type="Proteomes" id="UP000697127"/>
    </source>
</evidence>
<protein>
    <recommendedName>
        <fullName evidence="11">Transcription factor domain-containing protein</fullName>
    </recommendedName>
</protein>
<proteinExistence type="inferred from homology"/>